<protein>
    <submittedName>
        <fullName evidence="7">50S ribosomal protein L21, chloroplastic</fullName>
    </submittedName>
</protein>
<dbReference type="GO" id="GO:0019843">
    <property type="term" value="F:rRNA binding"/>
    <property type="evidence" value="ECO:0007669"/>
    <property type="project" value="UniProtKB-KW"/>
</dbReference>
<dbReference type="GO" id="GO:0006412">
    <property type="term" value="P:translation"/>
    <property type="evidence" value="ECO:0007669"/>
    <property type="project" value="InterPro"/>
</dbReference>
<evidence type="ECO:0000256" key="1">
    <source>
        <dbReference type="ARBA" id="ARBA00008563"/>
    </source>
</evidence>
<dbReference type="PANTHER" id="PTHR21349:SF8">
    <property type="entry name" value="LARGE RIBOSOMAL SUBUNIT PROTEIN BL21C"/>
    <property type="match status" value="1"/>
</dbReference>
<dbReference type="GO" id="GO:0005737">
    <property type="term" value="C:cytoplasm"/>
    <property type="evidence" value="ECO:0007669"/>
    <property type="project" value="UniProtKB-ARBA"/>
</dbReference>
<comment type="similarity">
    <text evidence="1">Belongs to the bacterial ribosomal protein bL21 family.</text>
</comment>
<evidence type="ECO:0000256" key="3">
    <source>
        <dbReference type="ARBA" id="ARBA00022884"/>
    </source>
</evidence>
<evidence type="ECO:0000256" key="2">
    <source>
        <dbReference type="ARBA" id="ARBA00022730"/>
    </source>
</evidence>
<dbReference type="InterPro" id="IPR018258">
    <property type="entry name" value="Ribosomal_bL21_CS"/>
</dbReference>
<keyword evidence="2" id="KW-0699">rRNA-binding</keyword>
<name>A0A1D1YYU2_9ARAE</name>
<dbReference type="GO" id="GO:0005840">
    <property type="term" value="C:ribosome"/>
    <property type="evidence" value="ECO:0007669"/>
    <property type="project" value="UniProtKB-KW"/>
</dbReference>
<proteinExistence type="inferred from homology"/>
<dbReference type="InterPro" id="IPR001787">
    <property type="entry name" value="Ribosomal_bL21"/>
</dbReference>
<sequence length="241" mass="25564">QRTHTHTQQPRAQGEQPEMATALGGISSPSACVASPARRPNPVLPVAHLVSFTAASAPGGTHLAAVSSPPGSLRPAASSAVAVHARGWPARAAAPESLQIVGEADPEPVEAQIASAVAGEAPKGEEVFAVVLIGSRQYIVFPGRYIYTQRLKGANVDDKIILNKVLLVGTKKNVYIGEPIVPDAVVHAVVEEQGLDPKVIVFKYKKRKHYKRTIGHRQPNTRIRITGISGYQDAPADPIPQ</sequence>
<feature type="region of interest" description="Disordered" evidence="6">
    <location>
        <begin position="1"/>
        <end position="37"/>
    </location>
</feature>
<reference evidence="7" key="1">
    <citation type="submission" date="2015-07" db="EMBL/GenBank/DDBJ databases">
        <title>Transcriptome Assembly of Anthurium amnicola.</title>
        <authorList>
            <person name="Suzuki J."/>
        </authorList>
    </citation>
    <scope>NUCLEOTIDE SEQUENCE</scope>
</reference>
<dbReference type="AlphaFoldDB" id="A0A1D1YYU2"/>
<evidence type="ECO:0000313" key="7">
    <source>
        <dbReference type="EMBL" id="JAT59759.1"/>
    </source>
</evidence>
<dbReference type="SUPFAM" id="SSF141091">
    <property type="entry name" value="L21p-like"/>
    <property type="match status" value="1"/>
</dbReference>
<evidence type="ECO:0000256" key="6">
    <source>
        <dbReference type="SAM" id="MobiDB-lite"/>
    </source>
</evidence>
<organism evidence="7">
    <name type="scientific">Anthurium amnicola</name>
    <dbReference type="NCBI Taxonomy" id="1678845"/>
    <lineage>
        <taxon>Eukaryota</taxon>
        <taxon>Viridiplantae</taxon>
        <taxon>Streptophyta</taxon>
        <taxon>Embryophyta</taxon>
        <taxon>Tracheophyta</taxon>
        <taxon>Spermatophyta</taxon>
        <taxon>Magnoliopsida</taxon>
        <taxon>Liliopsida</taxon>
        <taxon>Araceae</taxon>
        <taxon>Pothoideae</taxon>
        <taxon>Potheae</taxon>
        <taxon>Anthurium</taxon>
    </lineage>
</organism>
<dbReference type="GO" id="GO:0003735">
    <property type="term" value="F:structural constituent of ribosome"/>
    <property type="evidence" value="ECO:0007669"/>
    <property type="project" value="InterPro"/>
</dbReference>
<dbReference type="PANTHER" id="PTHR21349">
    <property type="entry name" value="50S RIBOSOMAL PROTEIN L21"/>
    <property type="match status" value="1"/>
</dbReference>
<dbReference type="GO" id="GO:1990904">
    <property type="term" value="C:ribonucleoprotein complex"/>
    <property type="evidence" value="ECO:0007669"/>
    <property type="project" value="UniProtKB-KW"/>
</dbReference>
<evidence type="ECO:0000256" key="4">
    <source>
        <dbReference type="ARBA" id="ARBA00022980"/>
    </source>
</evidence>
<dbReference type="Pfam" id="PF00829">
    <property type="entry name" value="Ribosomal_L21p"/>
    <property type="match status" value="1"/>
</dbReference>
<feature type="compositionally biased region" description="Polar residues" evidence="6">
    <location>
        <begin position="1"/>
        <end position="11"/>
    </location>
</feature>
<dbReference type="HAMAP" id="MF_01363">
    <property type="entry name" value="Ribosomal_bL21"/>
    <property type="match status" value="1"/>
</dbReference>
<feature type="non-terminal residue" evidence="7">
    <location>
        <position position="1"/>
    </location>
</feature>
<gene>
    <name evidence="7" type="primary">RPL21_6</name>
    <name evidence="7" type="ORF">g.23971</name>
</gene>
<dbReference type="NCBIfam" id="TIGR00061">
    <property type="entry name" value="L21"/>
    <property type="match status" value="1"/>
</dbReference>
<dbReference type="EMBL" id="GDJX01008177">
    <property type="protein sequence ID" value="JAT59759.1"/>
    <property type="molecule type" value="Transcribed_RNA"/>
</dbReference>
<dbReference type="PROSITE" id="PS01169">
    <property type="entry name" value="RIBOSOMAL_L21"/>
    <property type="match status" value="1"/>
</dbReference>
<dbReference type="InterPro" id="IPR028909">
    <property type="entry name" value="bL21-like"/>
</dbReference>
<accession>A0A1D1YYU2</accession>
<evidence type="ECO:0000256" key="5">
    <source>
        <dbReference type="ARBA" id="ARBA00023274"/>
    </source>
</evidence>
<keyword evidence="5" id="KW-0687">Ribonucleoprotein</keyword>
<keyword evidence="4 7" id="KW-0689">Ribosomal protein</keyword>
<keyword evidence="3" id="KW-0694">RNA-binding</keyword>
<dbReference type="InterPro" id="IPR036164">
    <property type="entry name" value="bL21-like_sf"/>
</dbReference>